<proteinExistence type="predicted"/>
<name>A0A1Y2EMT8_9FUNG</name>
<protein>
    <submittedName>
        <fullName evidence="1">Uncharacterized protein</fullName>
    </submittedName>
</protein>
<sequence length="193" mass="22617">MNFQIGLSAGLIGKIYYKMGELYNTQEYIIISIKNIYPILKEDPIFYKEYYSLLYEYEKILMTSYFENGNIQEAQKSLNMIKSYCNSNHKSDLDLYQAIIYSYSGNIQRVFIILKKLEISKLNIEQISKCNKCFEVLIDNHRGEFINYIQTSKLAKGIIIQITKNNNITNWINSQILASENRKLKKAPNFLLS</sequence>
<gene>
    <name evidence="1" type="ORF">LY90DRAFT_503549</name>
</gene>
<reference evidence="1 2" key="1">
    <citation type="submission" date="2016-08" db="EMBL/GenBank/DDBJ databases">
        <title>A Parts List for Fungal Cellulosomes Revealed by Comparative Genomics.</title>
        <authorList>
            <consortium name="DOE Joint Genome Institute"/>
            <person name="Haitjema C.H."/>
            <person name="Gilmore S.P."/>
            <person name="Henske J.K."/>
            <person name="Solomon K.V."/>
            <person name="De Groot R."/>
            <person name="Kuo A."/>
            <person name="Mondo S.J."/>
            <person name="Salamov A.A."/>
            <person name="Labutti K."/>
            <person name="Zhao Z."/>
            <person name="Chiniquy J."/>
            <person name="Barry K."/>
            <person name="Brewer H.M."/>
            <person name="Purvine S.O."/>
            <person name="Wright A.T."/>
            <person name="Boxma B."/>
            <person name="Van Alen T."/>
            <person name="Hackstein J.H."/>
            <person name="Baker S.E."/>
            <person name="Grigoriev I.V."/>
            <person name="O'Malley M.A."/>
        </authorList>
    </citation>
    <scope>NUCLEOTIDE SEQUENCE [LARGE SCALE GENOMIC DNA]</scope>
    <source>
        <strain evidence="1 2">G1</strain>
    </source>
</reference>
<comment type="caution">
    <text evidence="1">The sequence shown here is derived from an EMBL/GenBank/DDBJ whole genome shotgun (WGS) entry which is preliminary data.</text>
</comment>
<accession>A0A1Y2EMT8</accession>
<dbReference type="EMBL" id="MCOG01000037">
    <property type="protein sequence ID" value="ORY72868.1"/>
    <property type="molecule type" value="Genomic_DNA"/>
</dbReference>
<dbReference type="OrthoDB" id="10516565at2759"/>
<dbReference type="AlphaFoldDB" id="A0A1Y2EMT8"/>
<evidence type="ECO:0000313" key="1">
    <source>
        <dbReference type="EMBL" id="ORY72868.1"/>
    </source>
</evidence>
<evidence type="ECO:0000313" key="2">
    <source>
        <dbReference type="Proteomes" id="UP000193920"/>
    </source>
</evidence>
<dbReference type="Proteomes" id="UP000193920">
    <property type="component" value="Unassembled WGS sequence"/>
</dbReference>
<keyword evidence="2" id="KW-1185">Reference proteome</keyword>
<organism evidence="1 2">
    <name type="scientific">Neocallimastix californiae</name>
    <dbReference type="NCBI Taxonomy" id="1754190"/>
    <lineage>
        <taxon>Eukaryota</taxon>
        <taxon>Fungi</taxon>
        <taxon>Fungi incertae sedis</taxon>
        <taxon>Chytridiomycota</taxon>
        <taxon>Chytridiomycota incertae sedis</taxon>
        <taxon>Neocallimastigomycetes</taxon>
        <taxon>Neocallimastigales</taxon>
        <taxon>Neocallimastigaceae</taxon>
        <taxon>Neocallimastix</taxon>
    </lineage>
</organism>